<dbReference type="Pfam" id="PF00089">
    <property type="entry name" value="Trypsin"/>
    <property type="match status" value="1"/>
</dbReference>
<feature type="domain" description="Peptidase S1" evidence="7">
    <location>
        <begin position="1"/>
        <end position="187"/>
    </location>
</feature>
<keyword evidence="4 6" id="KW-0720">Serine protease</keyword>
<name>O45045_9NEOP</name>
<reference evidence="8" key="1">
    <citation type="submission" date="1998-01" db="EMBL/GenBank/DDBJ databases">
        <authorList>
            <person name="Mazumdar S."/>
        </authorList>
    </citation>
    <scope>NUCLEOTIDE SEQUENCE</scope>
    <source>
        <strain evidence="8">IRRI</strain>
        <tissue evidence="8">Midgut</tissue>
    </source>
</reference>
<evidence type="ECO:0000313" key="8">
    <source>
        <dbReference type="EMBL" id="AAC02218.1"/>
    </source>
</evidence>
<evidence type="ECO:0000256" key="2">
    <source>
        <dbReference type="ARBA" id="ARBA00022670"/>
    </source>
</evidence>
<keyword evidence="2 6" id="KW-0645">Protease</keyword>
<dbReference type="InterPro" id="IPR050430">
    <property type="entry name" value="Peptidase_S1"/>
</dbReference>
<evidence type="ECO:0000259" key="7">
    <source>
        <dbReference type="PROSITE" id="PS50240"/>
    </source>
</evidence>
<dbReference type="SMART" id="SM00020">
    <property type="entry name" value="Tryp_SPc"/>
    <property type="match status" value="1"/>
</dbReference>
<reference evidence="8" key="2">
    <citation type="journal article" date="2000" name="Insect Biochem. Mol. Biol.">
        <title>Identification of novel serine proteinase gene transcripts in the midguts of two tropical insect pests, Scirpophaga incertulas (Wk.) and Helicoverpa armigera (Hb.).</title>
        <authorList>
            <person name="Mazumdar-Leighton S."/>
            <person name="Babu C.R."/>
            <person name="Bennett J."/>
        </authorList>
    </citation>
    <scope>NUCLEOTIDE SEQUENCE</scope>
    <source>
        <strain evidence="8">IRRI</strain>
        <tissue evidence="8">Midgut</tissue>
    </source>
</reference>
<dbReference type="EMBL" id="AF045140">
    <property type="protein sequence ID" value="AAC02218.1"/>
    <property type="molecule type" value="mRNA"/>
</dbReference>
<dbReference type="GO" id="GO:0004252">
    <property type="term" value="F:serine-type endopeptidase activity"/>
    <property type="evidence" value="ECO:0007669"/>
    <property type="project" value="InterPro"/>
</dbReference>
<accession>O45045</accession>
<dbReference type="PANTHER" id="PTHR24276">
    <property type="entry name" value="POLYSERASE-RELATED"/>
    <property type="match status" value="1"/>
</dbReference>
<sequence length="187" mass="19472">VTAAHCAVNYVFATSTIVAAVGTATRNSGGTTYAVSRFVLHEQYSELTLEHDIALAAVSQDIVFSAGVATVPVAPAGYIVPTNAEALVSGFGVISHGGAASSKLLAAKVKVVNHTTCILSYLKNNVVITPGMLCVRHQPCKDACQGDSGGPLVIITLNRVVSSGEGCEVKFPGSTPMFQILRQWIKN</sequence>
<evidence type="ECO:0000256" key="5">
    <source>
        <dbReference type="ARBA" id="ARBA00023157"/>
    </source>
</evidence>
<proteinExistence type="evidence at transcript level"/>
<organism evidence="8">
    <name type="scientific">Scirpophaga incertulas</name>
    <dbReference type="NCBI Taxonomy" id="72366"/>
    <lineage>
        <taxon>Eukaryota</taxon>
        <taxon>Metazoa</taxon>
        <taxon>Ecdysozoa</taxon>
        <taxon>Arthropoda</taxon>
        <taxon>Hexapoda</taxon>
        <taxon>Insecta</taxon>
        <taxon>Pterygota</taxon>
        <taxon>Neoptera</taxon>
        <taxon>Endopterygota</taxon>
        <taxon>Lepidoptera</taxon>
        <taxon>Glossata</taxon>
        <taxon>Ditrysia</taxon>
        <taxon>Pyraloidea</taxon>
        <taxon>Crambidae</taxon>
        <taxon>Schoenobiinae</taxon>
        <taxon>Scirpophaga</taxon>
    </lineage>
</organism>
<dbReference type="SUPFAM" id="SSF50494">
    <property type="entry name" value="Trypsin-like serine proteases"/>
    <property type="match status" value="1"/>
</dbReference>
<evidence type="ECO:0000256" key="6">
    <source>
        <dbReference type="RuleBase" id="RU363034"/>
    </source>
</evidence>
<keyword evidence="5" id="KW-1015">Disulfide bond</keyword>
<keyword evidence="3 6" id="KW-0378">Hydrolase</keyword>
<dbReference type="PROSITE" id="PS00134">
    <property type="entry name" value="TRYPSIN_HIS"/>
    <property type="match status" value="1"/>
</dbReference>
<dbReference type="InterPro" id="IPR001314">
    <property type="entry name" value="Peptidase_S1A"/>
</dbReference>
<dbReference type="GO" id="GO:0006508">
    <property type="term" value="P:proteolysis"/>
    <property type="evidence" value="ECO:0007669"/>
    <property type="project" value="UniProtKB-KW"/>
</dbReference>
<evidence type="ECO:0000256" key="3">
    <source>
        <dbReference type="ARBA" id="ARBA00022801"/>
    </source>
</evidence>
<dbReference type="InterPro" id="IPR009003">
    <property type="entry name" value="Peptidase_S1_PA"/>
</dbReference>
<dbReference type="PANTHER" id="PTHR24276:SF91">
    <property type="entry name" value="AT26814P-RELATED"/>
    <property type="match status" value="1"/>
</dbReference>
<dbReference type="PRINTS" id="PR00722">
    <property type="entry name" value="CHYMOTRYPSIN"/>
</dbReference>
<dbReference type="PROSITE" id="PS50240">
    <property type="entry name" value="TRYPSIN_DOM"/>
    <property type="match status" value="1"/>
</dbReference>
<gene>
    <name evidence="8" type="primary">T1</name>
</gene>
<dbReference type="Gene3D" id="2.40.10.10">
    <property type="entry name" value="Trypsin-like serine proteases"/>
    <property type="match status" value="2"/>
</dbReference>
<comment type="similarity">
    <text evidence="1">Belongs to the peptidase S1 family.</text>
</comment>
<protein>
    <submittedName>
        <fullName evidence="8">Putative trypsin</fullName>
    </submittedName>
</protein>
<dbReference type="CDD" id="cd00190">
    <property type="entry name" value="Tryp_SPc"/>
    <property type="match status" value="1"/>
</dbReference>
<dbReference type="InterPro" id="IPR001254">
    <property type="entry name" value="Trypsin_dom"/>
</dbReference>
<dbReference type="AlphaFoldDB" id="O45045"/>
<feature type="non-terminal residue" evidence="8">
    <location>
        <position position="1"/>
    </location>
</feature>
<dbReference type="InterPro" id="IPR043504">
    <property type="entry name" value="Peptidase_S1_PA_chymotrypsin"/>
</dbReference>
<evidence type="ECO:0000256" key="4">
    <source>
        <dbReference type="ARBA" id="ARBA00022825"/>
    </source>
</evidence>
<dbReference type="InterPro" id="IPR033116">
    <property type="entry name" value="TRYPSIN_SER"/>
</dbReference>
<dbReference type="InterPro" id="IPR018114">
    <property type="entry name" value="TRYPSIN_HIS"/>
</dbReference>
<evidence type="ECO:0000256" key="1">
    <source>
        <dbReference type="ARBA" id="ARBA00007664"/>
    </source>
</evidence>
<dbReference type="PROSITE" id="PS00135">
    <property type="entry name" value="TRYPSIN_SER"/>
    <property type="match status" value="1"/>
</dbReference>